<feature type="domain" description="FHA" evidence="6">
    <location>
        <begin position="30"/>
        <end position="84"/>
    </location>
</feature>
<dbReference type="Pfam" id="PF00498">
    <property type="entry name" value="FHA"/>
    <property type="match status" value="1"/>
</dbReference>
<protein>
    <submittedName>
        <fullName evidence="8">Kinase-like protein</fullName>
    </submittedName>
</protein>
<dbReference type="InterPro" id="IPR011009">
    <property type="entry name" value="Kinase-like_dom_sf"/>
</dbReference>
<sequence length="438" mass="48808">MDGNICAKLVSLDKIDGKKEVLLLETNKPVTIGRNPNLCTYVIPDGFISNVHCKLYAVDTSTGGVMVSCQDFSTNGFTLNGYDVRRSSVLLMDGDIMELPSSRRFKCIHLRAQCRERTSIFEPTPPTQPAQKKIGDFIVTSHSLGSGSFATVHLAMDRKRCRQVACKIIKAKNGKEISGLMKEVDILTAVQHPNINRILAVEEDHRFLHIFLQLCTGGDLFTYITSHGESEGRLCEGEAKYIIYQLFKALDYLHRKEISHRDIKPENILLHAPGPYPHVQLADFGLARPRAARSTLNVCGTVSYLPPEGILALDAKDLKYVGMPADCWSVGVVLYIMLSGCHPFDRHREVTTYRSGDDGASQTSTSSELETKQKIVRGYVNFSGDIWDTLPSALSLVKGLLRYNHETRSTIAMALHSAWITCDLDDLEKAYRERVSPT</sequence>
<reference evidence="8" key="2">
    <citation type="journal article" date="2020" name="Nat. Commun.">
        <title>Large-scale genome sequencing of mycorrhizal fungi provides insights into the early evolution of symbiotic traits.</title>
        <authorList>
            <person name="Miyauchi S."/>
            <person name="Kiss E."/>
            <person name="Kuo A."/>
            <person name="Drula E."/>
            <person name="Kohler A."/>
            <person name="Sanchez-Garcia M."/>
            <person name="Morin E."/>
            <person name="Andreopoulos B."/>
            <person name="Barry K.W."/>
            <person name="Bonito G."/>
            <person name="Buee M."/>
            <person name="Carver A."/>
            <person name="Chen C."/>
            <person name="Cichocki N."/>
            <person name="Clum A."/>
            <person name="Culley D."/>
            <person name="Crous P.W."/>
            <person name="Fauchery L."/>
            <person name="Girlanda M."/>
            <person name="Hayes R.D."/>
            <person name="Keri Z."/>
            <person name="LaButti K."/>
            <person name="Lipzen A."/>
            <person name="Lombard V."/>
            <person name="Magnuson J."/>
            <person name="Maillard F."/>
            <person name="Murat C."/>
            <person name="Nolan M."/>
            <person name="Ohm R.A."/>
            <person name="Pangilinan J."/>
            <person name="Pereira M.F."/>
            <person name="Perotto S."/>
            <person name="Peter M."/>
            <person name="Pfister S."/>
            <person name="Riley R."/>
            <person name="Sitrit Y."/>
            <person name="Stielow J.B."/>
            <person name="Szollosi G."/>
            <person name="Zifcakova L."/>
            <person name="Stursova M."/>
            <person name="Spatafora J.W."/>
            <person name="Tedersoo L."/>
            <person name="Vaario L.M."/>
            <person name="Yamada A."/>
            <person name="Yan M."/>
            <person name="Wang P."/>
            <person name="Xu J."/>
            <person name="Bruns T."/>
            <person name="Baldrian P."/>
            <person name="Vilgalys R."/>
            <person name="Dunand C."/>
            <person name="Henrissat B."/>
            <person name="Grigoriev I.V."/>
            <person name="Hibbett D."/>
            <person name="Nagy L.G."/>
            <person name="Martin F.M."/>
        </authorList>
    </citation>
    <scope>NUCLEOTIDE SEQUENCE</scope>
    <source>
        <strain evidence="8">Prilba</strain>
    </source>
</reference>
<keyword evidence="5" id="KW-0723">Serine/threonine-protein kinase</keyword>
<evidence type="ECO:0000259" key="7">
    <source>
        <dbReference type="PROSITE" id="PS50011"/>
    </source>
</evidence>
<dbReference type="PROSITE" id="PS50011">
    <property type="entry name" value="PROTEIN_KINASE_DOM"/>
    <property type="match status" value="1"/>
</dbReference>
<dbReference type="Gene3D" id="1.10.510.10">
    <property type="entry name" value="Transferase(Phosphotransferase) domain 1"/>
    <property type="match status" value="1"/>
</dbReference>
<dbReference type="EMBL" id="WHVB01000007">
    <property type="protein sequence ID" value="KAF8481043.1"/>
    <property type="molecule type" value="Genomic_DNA"/>
</dbReference>
<dbReference type="InterPro" id="IPR008984">
    <property type="entry name" value="SMAD_FHA_dom_sf"/>
</dbReference>
<dbReference type="InterPro" id="IPR000253">
    <property type="entry name" value="FHA_dom"/>
</dbReference>
<comment type="caution">
    <text evidence="8">The sequence shown here is derived from an EMBL/GenBank/DDBJ whole genome shotgun (WGS) entry which is preliminary data.</text>
</comment>
<comment type="similarity">
    <text evidence="1">Belongs to the protein kinase superfamily. CAMK Ser/Thr protein kinase family. CHEK2 subfamily.</text>
</comment>
<evidence type="ECO:0000256" key="1">
    <source>
        <dbReference type="ARBA" id="ARBA00005575"/>
    </source>
</evidence>
<dbReference type="CDD" id="cd22670">
    <property type="entry name" value="FHA_MEK1-like"/>
    <property type="match status" value="1"/>
</dbReference>
<dbReference type="PROSITE" id="PS50006">
    <property type="entry name" value="FHA_DOMAIN"/>
    <property type="match status" value="1"/>
</dbReference>
<evidence type="ECO:0000313" key="9">
    <source>
        <dbReference type="Proteomes" id="UP000759537"/>
    </source>
</evidence>
<keyword evidence="8" id="KW-0418">Kinase</keyword>
<dbReference type="Gene3D" id="2.60.200.20">
    <property type="match status" value="1"/>
</dbReference>
<keyword evidence="2 4" id="KW-0547">Nucleotide-binding</keyword>
<dbReference type="InterPro" id="IPR017441">
    <property type="entry name" value="Protein_kinase_ATP_BS"/>
</dbReference>
<dbReference type="GO" id="GO:0004674">
    <property type="term" value="F:protein serine/threonine kinase activity"/>
    <property type="evidence" value="ECO:0007669"/>
    <property type="project" value="UniProtKB-KW"/>
</dbReference>
<keyword evidence="8" id="KW-0808">Transferase</keyword>
<feature type="binding site" evidence="4">
    <location>
        <position position="167"/>
    </location>
    <ligand>
        <name>ATP</name>
        <dbReference type="ChEBI" id="CHEBI:30616"/>
    </ligand>
</feature>
<dbReference type="Pfam" id="PF00069">
    <property type="entry name" value="Pkinase"/>
    <property type="match status" value="1"/>
</dbReference>
<dbReference type="SUPFAM" id="SSF49879">
    <property type="entry name" value="SMAD/FHA domain"/>
    <property type="match status" value="1"/>
</dbReference>
<dbReference type="PROSITE" id="PS00107">
    <property type="entry name" value="PROTEIN_KINASE_ATP"/>
    <property type="match status" value="1"/>
</dbReference>
<dbReference type="AlphaFoldDB" id="A0A9P5T9W1"/>
<keyword evidence="3 4" id="KW-0067">ATP-binding</keyword>
<dbReference type="GO" id="GO:0005524">
    <property type="term" value="F:ATP binding"/>
    <property type="evidence" value="ECO:0007669"/>
    <property type="project" value="UniProtKB-UniRule"/>
</dbReference>
<organism evidence="8 9">
    <name type="scientific">Russula ochroleuca</name>
    <dbReference type="NCBI Taxonomy" id="152965"/>
    <lineage>
        <taxon>Eukaryota</taxon>
        <taxon>Fungi</taxon>
        <taxon>Dikarya</taxon>
        <taxon>Basidiomycota</taxon>
        <taxon>Agaricomycotina</taxon>
        <taxon>Agaricomycetes</taxon>
        <taxon>Russulales</taxon>
        <taxon>Russulaceae</taxon>
        <taxon>Russula</taxon>
    </lineage>
</organism>
<dbReference type="SMART" id="SM00220">
    <property type="entry name" value="S_TKc"/>
    <property type="match status" value="1"/>
</dbReference>
<dbReference type="FunFam" id="1.10.510.10:FF:000571">
    <property type="entry name" value="Maternal embryonic leucine zipper kinase"/>
    <property type="match status" value="1"/>
</dbReference>
<dbReference type="OrthoDB" id="40902at2759"/>
<dbReference type="SMART" id="SM00240">
    <property type="entry name" value="FHA"/>
    <property type="match status" value="1"/>
</dbReference>
<reference evidence="8" key="1">
    <citation type="submission" date="2019-10" db="EMBL/GenBank/DDBJ databases">
        <authorList>
            <consortium name="DOE Joint Genome Institute"/>
            <person name="Kuo A."/>
            <person name="Miyauchi S."/>
            <person name="Kiss E."/>
            <person name="Drula E."/>
            <person name="Kohler A."/>
            <person name="Sanchez-Garcia M."/>
            <person name="Andreopoulos B."/>
            <person name="Barry K.W."/>
            <person name="Bonito G."/>
            <person name="Buee M."/>
            <person name="Carver A."/>
            <person name="Chen C."/>
            <person name="Cichocki N."/>
            <person name="Clum A."/>
            <person name="Culley D."/>
            <person name="Crous P.W."/>
            <person name="Fauchery L."/>
            <person name="Girlanda M."/>
            <person name="Hayes R."/>
            <person name="Keri Z."/>
            <person name="LaButti K."/>
            <person name="Lipzen A."/>
            <person name="Lombard V."/>
            <person name="Magnuson J."/>
            <person name="Maillard F."/>
            <person name="Morin E."/>
            <person name="Murat C."/>
            <person name="Nolan M."/>
            <person name="Ohm R."/>
            <person name="Pangilinan J."/>
            <person name="Pereira M."/>
            <person name="Perotto S."/>
            <person name="Peter M."/>
            <person name="Riley R."/>
            <person name="Sitrit Y."/>
            <person name="Stielow B."/>
            <person name="Szollosi G."/>
            <person name="Zifcakova L."/>
            <person name="Stursova M."/>
            <person name="Spatafora J.W."/>
            <person name="Tedersoo L."/>
            <person name="Vaario L.-M."/>
            <person name="Yamada A."/>
            <person name="Yan M."/>
            <person name="Wang P."/>
            <person name="Xu J."/>
            <person name="Bruns T."/>
            <person name="Baldrian P."/>
            <person name="Vilgalys R."/>
            <person name="Henrissat B."/>
            <person name="Grigoriev I.V."/>
            <person name="Hibbett D."/>
            <person name="Nagy L.G."/>
            <person name="Martin F.M."/>
        </authorList>
    </citation>
    <scope>NUCLEOTIDE SEQUENCE</scope>
    <source>
        <strain evidence="8">Prilba</strain>
    </source>
</reference>
<feature type="domain" description="Protein kinase" evidence="7">
    <location>
        <begin position="138"/>
        <end position="420"/>
    </location>
</feature>
<dbReference type="PROSITE" id="PS00108">
    <property type="entry name" value="PROTEIN_KINASE_ST"/>
    <property type="match status" value="1"/>
</dbReference>
<dbReference type="InterPro" id="IPR000719">
    <property type="entry name" value="Prot_kinase_dom"/>
</dbReference>
<gene>
    <name evidence="8" type="ORF">DFH94DRAFT_439571</name>
</gene>
<dbReference type="SUPFAM" id="SSF56112">
    <property type="entry name" value="Protein kinase-like (PK-like)"/>
    <property type="match status" value="1"/>
</dbReference>
<evidence type="ECO:0000259" key="6">
    <source>
        <dbReference type="PROSITE" id="PS50006"/>
    </source>
</evidence>
<evidence type="ECO:0000256" key="2">
    <source>
        <dbReference type="ARBA" id="ARBA00022741"/>
    </source>
</evidence>
<evidence type="ECO:0000256" key="5">
    <source>
        <dbReference type="RuleBase" id="RU000304"/>
    </source>
</evidence>
<evidence type="ECO:0000256" key="4">
    <source>
        <dbReference type="PROSITE-ProRule" id="PRU10141"/>
    </source>
</evidence>
<dbReference type="PANTHER" id="PTHR24347">
    <property type="entry name" value="SERINE/THREONINE-PROTEIN KINASE"/>
    <property type="match status" value="1"/>
</dbReference>
<dbReference type="InterPro" id="IPR008271">
    <property type="entry name" value="Ser/Thr_kinase_AS"/>
</dbReference>
<name>A0A9P5T9W1_9AGAM</name>
<proteinExistence type="inferred from homology"/>
<keyword evidence="9" id="KW-1185">Reference proteome</keyword>
<accession>A0A9P5T9W1</accession>
<evidence type="ECO:0000313" key="8">
    <source>
        <dbReference type="EMBL" id="KAF8481043.1"/>
    </source>
</evidence>
<dbReference type="Proteomes" id="UP000759537">
    <property type="component" value="Unassembled WGS sequence"/>
</dbReference>
<evidence type="ECO:0000256" key="3">
    <source>
        <dbReference type="ARBA" id="ARBA00022840"/>
    </source>
</evidence>